<dbReference type="InterPro" id="IPR017969">
    <property type="entry name" value="Heavy-metal-associated_CS"/>
</dbReference>
<evidence type="ECO:0000313" key="5">
    <source>
        <dbReference type="Proteomes" id="UP000501690"/>
    </source>
</evidence>
<keyword evidence="1" id="KW-0479">Metal-binding</keyword>
<evidence type="ECO:0000256" key="1">
    <source>
        <dbReference type="ARBA" id="ARBA00022723"/>
    </source>
</evidence>
<accession>A0A4D6NNN5</accession>
<feature type="compositionally biased region" description="Basic and acidic residues" evidence="2">
    <location>
        <begin position="167"/>
        <end position="176"/>
    </location>
</feature>
<dbReference type="EMBL" id="CP039355">
    <property type="protein sequence ID" value="QCE15453.1"/>
    <property type="molecule type" value="Genomic_DNA"/>
</dbReference>
<keyword evidence="5" id="KW-1185">Reference proteome</keyword>
<dbReference type="CDD" id="cd00371">
    <property type="entry name" value="HMA"/>
    <property type="match status" value="1"/>
</dbReference>
<organism evidence="4 5">
    <name type="scientific">Vigna unguiculata</name>
    <name type="common">Cowpea</name>
    <dbReference type="NCBI Taxonomy" id="3917"/>
    <lineage>
        <taxon>Eukaryota</taxon>
        <taxon>Viridiplantae</taxon>
        <taxon>Streptophyta</taxon>
        <taxon>Embryophyta</taxon>
        <taxon>Tracheophyta</taxon>
        <taxon>Spermatophyta</taxon>
        <taxon>Magnoliopsida</taxon>
        <taxon>eudicotyledons</taxon>
        <taxon>Gunneridae</taxon>
        <taxon>Pentapetalae</taxon>
        <taxon>rosids</taxon>
        <taxon>fabids</taxon>
        <taxon>Fabales</taxon>
        <taxon>Fabaceae</taxon>
        <taxon>Papilionoideae</taxon>
        <taxon>50 kb inversion clade</taxon>
        <taxon>NPAAA clade</taxon>
        <taxon>indigoferoid/millettioid clade</taxon>
        <taxon>Phaseoleae</taxon>
        <taxon>Vigna</taxon>
    </lineage>
</organism>
<feature type="compositionally biased region" description="Basic and acidic residues" evidence="2">
    <location>
        <begin position="216"/>
        <end position="230"/>
    </location>
</feature>
<sequence length="280" mass="31432">MDEEAKQVSLQCVLFVDLHCIGCAKKIKKSIMKMRGVEGVVIDMAQNQVTVRGTVEPEAICYIITKKTKKKVQLISPLPEPEGEPTPEVVIEPVTVELNINMHCEACAAQLKRKILKMRGVQTAVAELSTGKVVVTGTMDAHKLVDYVHRRTRKQVKIVPQPETEALAEKKELEKPEAEEEVEPEEEKEEKEEKKEEENTEIIPKIEEGGNGGNNESKEEKGVEEEKKEVVGDENGVVVNVDGESMKKMMYSYHYYPPLYVIEPPPQLFSDENPNACCIS</sequence>
<dbReference type="SUPFAM" id="SSF55008">
    <property type="entry name" value="HMA, heavy metal-associated domain"/>
    <property type="match status" value="2"/>
</dbReference>
<reference evidence="4 5" key="1">
    <citation type="submission" date="2019-04" db="EMBL/GenBank/DDBJ databases">
        <title>An improved genome assembly and genetic linkage map for asparagus bean, Vigna unguiculata ssp. sesquipedialis.</title>
        <authorList>
            <person name="Xia Q."/>
            <person name="Zhang R."/>
            <person name="Dong Y."/>
        </authorList>
    </citation>
    <scope>NUCLEOTIDE SEQUENCE [LARGE SCALE GENOMIC DNA]</scope>
    <source>
        <tissue evidence="4">Leaf</tissue>
    </source>
</reference>
<dbReference type="GO" id="GO:0046872">
    <property type="term" value="F:metal ion binding"/>
    <property type="evidence" value="ECO:0007669"/>
    <property type="project" value="UniProtKB-KW"/>
</dbReference>
<dbReference type="InterPro" id="IPR006121">
    <property type="entry name" value="HMA_dom"/>
</dbReference>
<evidence type="ECO:0000259" key="3">
    <source>
        <dbReference type="PROSITE" id="PS50846"/>
    </source>
</evidence>
<proteinExistence type="predicted"/>
<dbReference type="Pfam" id="PF00403">
    <property type="entry name" value="HMA"/>
    <property type="match status" value="2"/>
</dbReference>
<evidence type="ECO:0000313" key="4">
    <source>
        <dbReference type="EMBL" id="QCE15453.1"/>
    </source>
</evidence>
<feature type="region of interest" description="Disordered" evidence="2">
    <location>
        <begin position="156"/>
        <end position="230"/>
    </location>
</feature>
<dbReference type="InterPro" id="IPR036163">
    <property type="entry name" value="HMA_dom_sf"/>
</dbReference>
<gene>
    <name evidence="4" type="ORF">DEO72_LG11g2464</name>
</gene>
<dbReference type="PANTHER" id="PTHR47066">
    <property type="entry name" value="HEAVY METAL-ASSOCIATED ISOPRENYLATED PLANT PROTEIN 9"/>
    <property type="match status" value="1"/>
</dbReference>
<protein>
    <submittedName>
        <fullName evidence="4">Cu2+-exporting ATPase</fullName>
    </submittedName>
</protein>
<dbReference type="Proteomes" id="UP000501690">
    <property type="component" value="Linkage Group LG11"/>
</dbReference>
<dbReference type="PROSITE" id="PS01047">
    <property type="entry name" value="HMA_1"/>
    <property type="match status" value="1"/>
</dbReference>
<dbReference type="PANTHER" id="PTHR47066:SF1">
    <property type="entry name" value="HEAVY METAL-ASSOCIATED ISOPRENYLATED PLANT PROTEIN 9"/>
    <property type="match status" value="1"/>
</dbReference>
<dbReference type="PROSITE" id="PS50846">
    <property type="entry name" value="HMA_2"/>
    <property type="match status" value="2"/>
</dbReference>
<feature type="domain" description="HMA" evidence="3">
    <location>
        <begin position="93"/>
        <end position="156"/>
    </location>
</feature>
<dbReference type="AlphaFoldDB" id="A0A4D6NNN5"/>
<feature type="domain" description="HMA" evidence="3">
    <location>
        <begin position="9"/>
        <end position="72"/>
    </location>
</feature>
<name>A0A4D6NNN5_VIGUN</name>
<dbReference type="Gene3D" id="3.30.70.100">
    <property type="match status" value="2"/>
</dbReference>
<evidence type="ECO:0000256" key="2">
    <source>
        <dbReference type="SAM" id="MobiDB-lite"/>
    </source>
</evidence>
<dbReference type="InterPro" id="IPR044258">
    <property type="entry name" value="HIPP09-like"/>
</dbReference>
<feature type="compositionally biased region" description="Acidic residues" evidence="2">
    <location>
        <begin position="177"/>
        <end position="190"/>
    </location>
</feature>